<evidence type="ECO:0000313" key="2">
    <source>
        <dbReference type="Proteomes" id="UP000594015"/>
    </source>
</evidence>
<reference evidence="1 2" key="1">
    <citation type="submission" date="2018-06" db="EMBL/GenBank/DDBJ databases">
        <title>Comparative genomics of Bradyrhizobium nodulating Arachidis hypogaea.</title>
        <authorList>
            <person name="Li Y."/>
        </authorList>
    </citation>
    <scope>NUCLEOTIDE SEQUENCE [LARGE SCALE GENOMIC DNA]</scope>
    <source>
        <strain evidence="1 2">CCBAU 051107</strain>
    </source>
</reference>
<protein>
    <submittedName>
        <fullName evidence="1">Uncharacterized protein</fullName>
    </submittedName>
</protein>
<dbReference type="Proteomes" id="UP000594015">
    <property type="component" value="Chromosome"/>
</dbReference>
<evidence type="ECO:0000313" key="1">
    <source>
        <dbReference type="EMBL" id="QOZ66935.1"/>
    </source>
</evidence>
<organism evidence="1 2">
    <name type="scientific">Bradyrhizobium arachidis</name>
    <dbReference type="NCBI Taxonomy" id="858423"/>
    <lineage>
        <taxon>Bacteria</taxon>
        <taxon>Pseudomonadati</taxon>
        <taxon>Pseudomonadota</taxon>
        <taxon>Alphaproteobacteria</taxon>
        <taxon>Hyphomicrobiales</taxon>
        <taxon>Nitrobacteraceae</taxon>
        <taxon>Bradyrhizobium</taxon>
    </lineage>
</organism>
<accession>A0AAE7NML0</accession>
<gene>
    <name evidence="1" type="ORF">WN72_11890</name>
</gene>
<proteinExistence type="predicted"/>
<dbReference type="AlphaFoldDB" id="A0AAE7NML0"/>
<dbReference type="RefSeq" id="WP_092217569.1">
    <property type="nucleotide sequence ID" value="NZ_CP030050.1"/>
</dbReference>
<name>A0AAE7NML0_9BRAD</name>
<sequence length="92" mass="10039">MIEERRKAPMKRGYTIFPSQTLDEPGTHGFPYSGPKGWTKLDVAVGMLVSHFGPGAGEMYFTPAAFSVSITRNPDGSVSFTIVQDFDAFPPP</sequence>
<dbReference type="EMBL" id="CP030050">
    <property type="protein sequence ID" value="QOZ66935.1"/>
    <property type="molecule type" value="Genomic_DNA"/>
</dbReference>
<dbReference type="KEGG" id="barh:WN72_11890"/>